<sequence>MENSVESAPAAVVEPETSAQIEAAEQTTQDQVNESDTKNEEAGEDDLMRKAHNLMDRIISTRSAPNPRLLHSLSSMLEQEDARFIQESGVSSTNNARSSHNIGRLGNLLRENDEFFELVSSKFLSDTRYTTGVRAAAGRLILACASTWVYPHVFEDDVLENIKVWAMDDILASCEDCPLKMEASGQVARDSQMLKTYATGLLALALNGNSPVVEDVLTSGLAAKLMRFLRMRVFGETNPSQKDTTLAPESRQAIGSTSIRVRDDCKSRLRHVTDISRLDFVRLGEETISEEQNADKDNEKGTTIKEKSAEDYLEDEDELKRAKDTVDVADDVTGIVHLEDENVEHTPEDKRRRKEWREVMCKLSGNKSFRDEDGEENLWEDPSKRRAERGVSRHRGKSRVPEGVAEAEKCLTSTGTGIRLGSQIRSNRDRNISKLDTNLDHRIKQEGKINDLGHVLADKDEIDDSDKDCKVGTKDISEIVKRARRAAEAEARAANAPIEAVKAAGDAAAELVKTTAVEVLSNTNDEEAALEAASTAAKTVVDAALSTEVSRKGNDVINKSLDIVHNDFDRESEPEGNFILDSESLGRLQEQFCVQCLERLGEYVEVLGPVLHEKGVDVCLTLLQRESKVDGSLKTFAMLSDVLKLICALAAHRKFAALFVDRGGIQKLLAVPRVSETFLGISMCLFAIGSLQGIMERVCALPSDIVLTVVELNLQLLDCSQDQARRNAASFFGASFVFRAVLDAFDAHDGLQKLLNLLRNAANVRSGVGNGASGISNASPRNDRASAEVLTVAEKQIAYHTCVALRQYFRAQLILLVDTLRPNKSHRGGARNTPSARAAYKPIDISNEAVEAVFVQLQRDRKLGPAFVRARWPAVDVFLSCNGHTILLELSQAPTGERYLHDLALYALGVLHIVTLVPNARRLVVGATLSNERLGMAVILDAASGASHVDPEVIHAALLVLVNLVCPPPSLSSKPVSAFQGSNVFSSQAPNGSLPDGRERNIDRNATERTLPLQNQNDVRDRNGDQNYNGERNGVVAQVIPSASSQVVASSPTAALVGDRRISLGPGAGCAGLAAYMEQGYRQAREAVRANNGIKVLLHLLHPRTLLNPNNLDSIRALACRVLLGLAKDDTIAHILTKLQVGKLLSELVRDTGSQMAGATGEQGKYQAELSQVAMELIAIVTNAGRASTLAATDAAAPTLRRIERAAIAAATPITYHSKELLQLIHEHLVASGLTNSAATLLKETHLTPLPSLAAPSSLSHRTSVQEASGVQFQWPSGRVSGGFLADPSKNSVHEGDSENKTDLTVGSSRKKSLSFSSNISANVKTPQAAQPWTNKVAGVKDTKNTSGSTKTHESCCMPMPKSNSESPDLCLKTPNTLPIKRKAVDRDTALPLSTKRLAITDPGSLSPIYMTPTVRKSNLSLEIDGSSATPSFIQRDKVDDITCNQQIVGSHHGTPGVGQVPSYYSQPGLLADPQSGNNERATLDSLVVQYLKHQHRQCPAPITTLPPLSLLHPHVCPEPSRALDAPFNTAGRLSTREFRTQYGGMHGHKRDRQFVFSRFRPWRTSRDDAALLTSITFLGSSSRIATGSHMGELKIFDTSSGNVLESHVCHQSPVTLVQCSSCGNWPTLGSKLLLSSGNFDVRLWDSSAIGNGHLHAFENCRAARFNHSGSMFAAISLDTSRREIRLYDVQSSKLEQTLSDSSSVSSGFIRGHTPLVVHFSPSDTMLLCNGVLWDHRVQRHVHRFDQFTDYGGGGFHPAGNEVIINSEVWDLRKFRLLRSVPSLDQTVITFNPTGDIIYATLRRNLEDIMSALHPRRARNPLYAAFRTMDAVHYSDIATTVVDRCVLDLATEPTDSFIGLVTMDDSEEMDSSARIYEVGRRRPTDDDSDPDDGLESDEEDEGESEADEEEGEDGLDDGESDMDISNDEDDSVDEGEDGDFDSNEDEDGMGDGILEIISDDDVSQGMGTFSSEDEGSMGEFDDEFMIV</sequence>
<feature type="compositionally biased region" description="Acidic residues" evidence="6">
    <location>
        <begin position="1886"/>
        <end position="1949"/>
    </location>
</feature>
<dbReference type="InterPro" id="IPR033270">
    <property type="entry name" value="VPRBP/DCAF1"/>
</dbReference>
<comment type="pathway">
    <text evidence="2">Protein modification; protein ubiquitination.</text>
</comment>
<evidence type="ECO:0000256" key="6">
    <source>
        <dbReference type="SAM" id="MobiDB-lite"/>
    </source>
</evidence>
<accession>A0AA38GF45</accession>
<dbReference type="SUPFAM" id="SSF50978">
    <property type="entry name" value="WD40 repeat-like"/>
    <property type="match status" value="1"/>
</dbReference>
<keyword evidence="8" id="KW-1185">Reference proteome</keyword>
<feature type="region of interest" description="Disordered" evidence="6">
    <location>
        <begin position="1005"/>
        <end position="1030"/>
    </location>
</feature>
<evidence type="ECO:0008006" key="9">
    <source>
        <dbReference type="Google" id="ProtNLM"/>
    </source>
</evidence>
<keyword evidence="4" id="KW-0833">Ubl conjugation pathway</keyword>
<dbReference type="OMA" id="ECSQDQA"/>
<dbReference type="SMART" id="SM00320">
    <property type="entry name" value="WD40"/>
    <property type="match status" value="3"/>
</dbReference>
<dbReference type="PROSITE" id="PS50896">
    <property type="entry name" value="LISH"/>
    <property type="match status" value="1"/>
</dbReference>
<protein>
    <recommendedName>
        <fullName evidence="9">LisH domain-containing protein</fullName>
    </recommendedName>
</protein>
<dbReference type="SUPFAM" id="SSF48371">
    <property type="entry name" value="ARM repeat"/>
    <property type="match status" value="1"/>
</dbReference>
<feature type="compositionally biased region" description="Basic and acidic residues" evidence="6">
    <location>
        <begin position="35"/>
        <end position="45"/>
    </location>
</feature>
<proteinExistence type="inferred from homology"/>
<dbReference type="PANTHER" id="PTHR13129">
    <property type="entry name" value="VPRBP PROTEIN-RELATED"/>
    <property type="match status" value="1"/>
</dbReference>
<dbReference type="InterPro" id="IPR016024">
    <property type="entry name" value="ARM-type_fold"/>
</dbReference>
<dbReference type="InterPro" id="IPR015943">
    <property type="entry name" value="WD40/YVTN_repeat-like_dom_sf"/>
</dbReference>
<evidence type="ECO:0000256" key="2">
    <source>
        <dbReference type="ARBA" id="ARBA00004906"/>
    </source>
</evidence>
<dbReference type="FunFam" id="2.130.10.10:FF:000366">
    <property type="entry name" value="DDB1-and CUL4-associated factor homolog 1"/>
    <property type="match status" value="1"/>
</dbReference>
<feature type="region of interest" description="Disordered" evidence="6">
    <location>
        <begin position="290"/>
        <end position="318"/>
    </location>
</feature>
<evidence type="ECO:0000313" key="8">
    <source>
        <dbReference type="Proteomes" id="UP000824469"/>
    </source>
</evidence>
<organism evidence="7 8">
    <name type="scientific">Taxus chinensis</name>
    <name type="common">Chinese yew</name>
    <name type="synonym">Taxus wallichiana var. chinensis</name>
    <dbReference type="NCBI Taxonomy" id="29808"/>
    <lineage>
        <taxon>Eukaryota</taxon>
        <taxon>Viridiplantae</taxon>
        <taxon>Streptophyta</taxon>
        <taxon>Embryophyta</taxon>
        <taxon>Tracheophyta</taxon>
        <taxon>Spermatophyta</taxon>
        <taxon>Pinopsida</taxon>
        <taxon>Pinidae</taxon>
        <taxon>Conifers II</taxon>
        <taxon>Cupressales</taxon>
        <taxon>Taxaceae</taxon>
        <taxon>Taxus</taxon>
    </lineage>
</organism>
<evidence type="ECO:0000256" key="4">
    <source>
        <dbReference type="ARBA" id="ARBA00022786"/>
    </source>
</evidence>
<feature type="region of interest" description="Disordered" evidence="6">
    <location>
        <begin position="1"/>
        <end position="45"/>
    </location>
</feature>
<comment type="similarity">
    <text evidence="3">Belongs to the VPRBP/DCAF1 family.</text>
</comment>
<dbReference type="InterPro" id="IPR006594">
    <property type="entry name" value="LisH"/>
</dbReference>
<feature type="compositionally biased region" description="Basic and acidic residues" evidence="6">
    <location>
        <begin position="381"/>
        <end position="391"/>
    </location>
</feature>
<keyword evidence="5" id="KW-0539">Nucleus</keyword>
<dbReference type="Pfam" id="PF08513">
    <property type="entry name" value="LisH"/>
    <property type="match status" value="1"/>
</dbReference>
<dbReference type="Proteomes" id="UP000824469">
    <property type="component" value="Unassembled WGS sequence"/>
</dbReference>
<dbReference type="InterPro" id="IPR036322">
    <property type="entry name" value="WD40_repeat_dom_sf"/>
</dbReference>
<dbReference type="EMBL" id="JAHRHJ020000003">
    <property type="protein sequence ID" value="KAH9322089.1"/>
    <property type="molecule type" value="Genomic_DNA"/>
</dbReference>
<feature type="region of interest" description="Disordered" evidence="6">
    <location>
        <begin position="370"/>
        <end position="400"/>
    </location>
</feature>
<evidence type="ECO:0000313" key="7">
    <source>
        <dbReference type="EMBL" id="KAH9322089.1"/>
    </source>
</evidence>
<comment type="caution">
    <text evidence="7">The sequence shown here is derived from an EMBL/GenBank/DDBJ whole genome shotgun (WGS) entry which is preliminary data.</text>
</comment>
<feature type="region of interest" description="Disordered" evidence="6">
    <location>
        <begin position="1339"/>
        <end position="1370"/>
    </location>
</feature>
<comment type="subcellular location">
    <subcellularLocation>
        <location evidence="1">Nucleus</location>
    </subcellularLocation>
</comment>
<evidence type="ECO:0000256" key="5">
    <source>
        <dbReference type="ARBA" id="ARBA00023242"/>
    </source>
</evidence>
<dbReference type="Gene3D" id="2.130.10.10">
    <property type="entry name" value="YVTN repeat-like/Quinoprotein amine dehydrogenase"/>
    <property type="match status" value="1"/>
</dbReference>
<feature type="region of interest" description="Disordered" evidence="6">
    <location>
        <begin position="1869"/>
        <end position="1987"/>
    </location>
</feature>
<feature type="compositionally biased region" description="Basic and acidic residues" evidence="6">
    <location>
        <begin position="293"/>
        <end position="310"/>
    </location>
</feature>
<gene>
    <name evidence="7" type="ORF">KI387_016728</name>
</gene>
<dbReference type="PANTHER" id="PTHR13129:SF4">
    <property type="entry name" value="DDB1- AND CUL4-ASSOCIATED FACTOR 1"/>
    <property type="match status" value="1"/>
</dbReference>
<dbReference type="SMART" id="SM00667">
    <property type="entry name" value="LisH"/>
    <property type="match status" value="1"/>
</dbReference>
<dbReference type="GO" id="GO:0005634">
    <property type="term" value="C:nucleus"/>
    <property type="evidence" value="ECO:0007669"/>
    <property type="project" value="UniProtKB-SubCell"/>
</dbReference>
<feature type="compositionally biased region" description="Polar residues" evidence="6">
    <location>
        <begin position="17"/>
        <end position="34"/>
    </location>
</feature>
<name>A0AA38GF45_TAXCH</name>
<feature type="compositionally biased region" description="Acidic residues" evidence="6">
    <location>
        <begin position="1971"/>
        <end position="1987"/>
    </location>
</feature>
<evidence type="ECO:0000256" key="1">
    <source>
        <dbReference type="ARBA" id="ARBA00004123"/>
    </source>
</evidence>
<evidence type="ECO:0000256" key="3">
    <source>
        <dbReference type="ARBA" id="ARBA00008845"/>
    </source>
</evidence>
<dbReference type="InterPro" id="IPR001680">
    <property type="entry name" value="WD40_rpt"/>
</dbReference>
<dbReference type="GO" id="GO:0016567">
    <property type="term" value="P:protein ubiquitination"/>
    <property type="evidence" value="ECO:0007669"/>
    <property type="project" value="InterPro"/>
</dbReference>
<feature type="region of interest" description="Disordered" evidence="6">
    <location>
        <begin position="1284"/>
        <end position="1309"/>
    </location>
</feature>
<feature type="compositionally biased region" description="Basic and acidic residues" evidence="6">
    <location>
        <begin position="1292"/>
        <end position="1302"/>
    </location>
</feature>
<reference evidence="7 8" key="1">
    <citation type="journal article" date="2021" name="Nat. Plants">
        <title>The Taxus genome provides insights into paclitaxel biosynthesis.</title>
        <authorList>
            <person name="Xiong X."/>
            <person name="Gou J."/>
            <person name="Liao Q."/>
            <person name="Li Y."/>
            <person name="Zhou Q."/>
            <person name="Bi G."/>
            <person name="Li C."/>
            <person name="Du R."/>
            <person name="Wang X."/>
            <person name="Sun T."/>
            <person name="Guo L."/>
            <person name="Liang H."/>
            <person name="Lu P."/>
            <person name="Wu Y."/>
            <person name="Zhang Z."/>
            <person name="Ro D.K."/>
            <person name="Shang Y."/>
            <person name="Huang S."/>
            <person name="Yan J."/>
        </authorList>
    </citation>
    <scope>NUCLEOTIDE SEQUENCE [LARGE SCALE GENOMIC DNA]</scope>
    <source>
        <strain evidence="7">Ta-2019</strain>
    </source>
</reference>
<dbReference type="GO" id="GO:0080008">
    <property type="term" value="C:Cul4-RING E3 ubiquitin ligase complex"/>
    <property type="evidence" value="ECO:0007669"/>
    <property type="project" value="TreeGrafter"/>
</dbReference>